<protein>
    <submittedName>
        <fullName evidence="1">Uncharacterized protein</fullName>
    </submittedName>
</protein>
<evidence type="ECO:0000313" key="1">
    <source>
        <dbReference type="EMBL" id="NYJ32810.1"/>
    </source>
</evidence>
<organism evidence="1 2">
    <name type="scientific">Nocardiopsis aegyptia</name>
    <dbReference type="NCBI Taxonomy" id="220378"/>
    <lineage>
        <taxon>Bacteria</taxon>
        <taxon>Bacillati</taxon>
        <taxon>Actinomycetota</taxon>
        <taxon>Actinomycetes</taxon>
        <taxon>Streptosporangiales</taxon>
        <taxon>Nocardiopsidaceae</taxon>
        <taxon>Nocardiopsis</taxon>
    </lineage>
</organism>
<dbReference type="EMBL" id="JACCFS010000001">
    <property type="protein sequence ID" value="NYJ32810.1"/>
    <property type="molecule type" value="Genomic_DNA"/>
</dbReference>
<evidence type="ECO:0000313" key="2">
    <source>
        <dbReference type="Proteomes" id="UP000572051"/>
    </source>
</evidence>
<keyword evidence="2" id="KW-1185">Reference proteome</keyword>
<sequence length="36" mass="4231">MSVGLERLPAELLLQRPGDYRKRIREYVKEGRCPSN</sequence>
<dbReference type="Proteomes" id="UP000572051">
    <property type="component" value="Unassembled WGS sequence"/>
</dbReference>
<name>A0A7Z0EIP2_9ACTN</name>
<reference evidence="1 2" key="1">
    <citation type="submission" date="2020-07" db="EMBL/GenBank/DDBJ databases">
        <title>Sequencing the genomes of 1000 actinobacteria strains.</title>
        <authorList>
            <person name="Klenk H.-P."/>
        </authorList>
    </citation>
    <scope>NUCLEOTIDE SEQUENCE [LARGE SCALE GENOMIC DNA]</scope>
    <source>
        <strain evidence="1 2">DSM 44442</strain>
    </source>
</reference>
<accession>A0A7Z0EIP2</accession>
<comment type="caution">
    <text evidence="1">The sequence shown here is derived from an EMBL/GenBank/DDBJ whole genome shotgun (WGS) entry which is preliminary data.</text>
</comment>
<dbReference type="AlphaFoldDB" id="A0A7Z0EIP2"/>
<proteinExistence type="predicted"/>
<gene>
    <name evidence="1" type="ORF">HNR10_000691</name>
</gene>